<feature type="chain" id="PRO_5012695586" description="Apple domain-containing protein" evidence="8">
    <location>
        <begin position="20"/>
        <end position="218"/>
    </location>
</feature>
<keyword evidence="8" id="KW-0732">Signal</keyword>
<keyword evidence="5" id="KW-0430">Lectin</keyword>
<comment type="similarity">
    <text evidence="2">Belongs to the fucolectin family.</text>
</comment>
<dbReference type="InterPro" id="IPR051941">
    <property type="entry name" value="BG_Antigen-Binding_Lectin"/>
</dbReference>
<evidence type="ECO:0000256" key="3">
    <source>
        <dbReference type="ARBA" id="ARBA00011233"/>
    </source>
</evidence>
<sequence length="218" mass="24321">RMRQVFILSLLISVALCTATKLSYIERHQSAVAPAASKVLRSRNSRSCAMECALAADCFGFSWLEGLCRLFSWSAFVSQPWQSSGLCDLYIRKIERLQFVGCEQSSYSSNCGRAIDGNRNQSFSGISCTQTTNNLPEWWEGQLAAPSLISYVTIYNRQGCCPERLNKFSLQVDGVECNQVNLAAPFSVANFTCNAFGSKIRVVNQHDYLTICELEAYN</sequence>
<dbReference type="GO" id="GO:0010185">
    <property type="term" value="P:regulation of cellular defense response"/>
    <property type="evidence" value="ECO:0007669"/>
    <property type="project" value="UniProtKB-ARBA"/>
</dbReference>
<dbReference type="SUPFAM" id="SSF49785">
    <property type="entry name" value="Galactose-binding domain-like"/>
    <property type="match status" value="1"/>
</dbReference>
<keyword evidence="4" id="KW-0479">Metal-binding</keyword>
<evidence type="ECO:0000313" key="10">
    <source>
        <dbReference type="EMBL" id="PAA66165.1"/>
    </source>
</evidence>
<feature type="domain" description="Apple" evidence="9">
    <location>
        <begin position="17"/>
        <end position="94"/>
    </location>
</feature>
<proteinExistence type="inferred from homology"/>
<comment type="function">
    <text evidence="1">Acts as a defensive agent. Recognizes blood group fucosylated oligosaccharides including A, B, H and Lewis B-type antigens. Does not recognize Lewis A antigen and has low affinity for monovalent haptens.</text>
</comment>
<dbReference type="InterPro" id="IPR006585">
    <property type="entry name" value="FTP1"/>
</dbReference>
<comment type="caution">
    <text evidence="10">The sequence shown here is derived from an EMBL/GenBank/DDBJ whole genome shotgun (WGS) entry which is preliminary data.</text>
</comment>
<evidence type="ECO:0000256" key="4">
    <source>
        <dbReference type="ARBA" id="ARBA00022723"/>
    </source>
</evidence>
<evidence type="ECO:0000313" key="11">
    <source>
        <dbReference type="Proteomes" id="UP000215902"/>
    </source>
</evidence>
<evidence type="ECO:0000256" key="1">
    <source>
        <dbReference type="ARBA" id="ARBA00002219"/>
    </source>
</evidence>
<organism evidence="10 11">
    <name type="scientific">Macrostomum lignano</name>
    <dbReference type="NCBI Taxonomy" id="282301"/>
    <lineage>
        <taxon>Eukaryota</taxon>
        <taxon>Metazoa</taxon>
        <taxon>Spiralia</taxon>
        <taxon>Lophotrochozoa</taxon>
        <taxon>Platyhelminthes</taxon>
        <taxon>Rhabditophora</taxon>
        <taxon>Macrostomorpha</taxon>
        <taxon>Macrostomida</taxon>
        <taxon>Macrostomidae</taxon>
        <taxon>Macrostomum</taxon>
    </lineage>
</organism>
<dbReference type="Gene3D" id="2.60.120.260">
    <property type="entry name" value="Galactose-binding domain-like"/>
    <property type="match status" value="1"/>
</dbReference>
<protein>
    <recommendedName>
        <fullName evidence="9">Apple domain-containing protein</fullName>
    </recommendedName>
</protein>
<dbReference type="AlphaFoldDB" id="A0A267EXC8"/>
<evidence type="ECO:0000256" key="8">
    <source>
        <dbReference type="SAM" id="SignalP"/>
    </source>
</evidence>
<dbReference type="PANTHER" id="PTHR45713">
    <property type="entry name" value="FTP DOMAIN-CONTAINING PROTEIN"/>
    <property type="match status" value="1"/>
</dbReference>
<name>A0A267EXC8_9PLAT</name>
<evidence type="ECO:0000259" key="9">
    <source>
        <dbReference type="PROSITE" id="PS50948"/>
    </source>
</evidence>
<evidence type="ECO:0000256" key="2">
    <source>
        <dbReference type="ARBA" id="ARBA00010147"/>
    </source>
</evidence>
<dbReference type="PROSITE" id="PS50948">
    <property type="entry name" value="PAN"/>
    <property type="match status" value="1"/>
</dbReference>
<gene>
    <name evidence="10" type="ORF">BOX15_Mlig024493g1</name>
</gene>
<dbReference type="GO" id="GO:0001868">
    <property type="term" value="P:regulation of complement activation, lectin pathway"/>
    <property type="evidence" value="ECO:0007669"/>
    <property type="project" value="UniProtKB-ARBA"/>
</dbReference>
<dbReference type="InterPro" id="IPR003609">
    <property type="entry name" value="Pan_app"/>
</dbReference>
<feature type="signal peptide" evidence="8">
    <location>
        <begin position="1"/>
        <end position="19"/>
    </location>
</feature>
<evidence type="ECO:0000256" key="5">
    <source>
        <dbReference type="ARBA" id="ARBA00022734"/>
    </source>
</evidence>
<dbReference type="InterPro" id="IPR008979">
    <property type="entry name" value="Galactose-bd-like_sf"/>
</dbReference>
<dbReference type="SMART" id="SM00607">
    <property type="entry name" value="FTP"/>
    <property type="match status" value="1"/>
</dbReference>
<comment type="subunit">
    <text evidence="3">Homotrimer.</text>
</comment>
<dbReference type="OrthoDB" id="6158912at2759"/>
<keyword evidence="11" id="KW-1185">Reference proteome</keyword>
<dbReference type="Proteomes" id="UP000215902">
    <property type="component" value="Unassembled WGS sequence"/>
</dbReference>
<accession>A0A267EXC8</accession>
<dbReference type="EMBL" id="NIVC01001584">
    <property type="protein sequence ID" value="PAA66165.1"/>
    <property type="molecule type" value="Genomic_DNA"/>
</dbReference>
<evidence type="ECO:0000256" key="6">
    <source>
        <dbReference type="ARBA" id="ARBA00022837"/>
    </source>
</evidence>
<dbReference type="GO" id="GO:0042806">
    <property type="term" value="F:fucose binding"/>
    <property type="evidence" value="ECO:0007669"/>
    <property type="project" value="UniProtKB-ARBA"/>
</dbReference>
<feature type="non-terminal residue" evidence="10">
    <location>
        <position position="1"/>
    </location>
</feature>
<dbReference type="PANTHER" id="PTHR45713:SF6">
    <property type="entry name" value="F5_8 TYPE C DOMAIN-CONTAINING PROTEIN"/>
    <property type="match status" value="1"/>
</dbReference>
<reference evidence="10 11" key="1">
    <citation type="submission" date="2017-06" db="EMBL/GenBank/DDBJ databases">
        <title>A platform for efficient transgenesis in Macrostomum lignano, a flatworm model organism for stem cell research.</title>
        <authorList>
            <person name="Berezikov E."/>
        </authorList>
    </citation>
    <scope>NUCLEOTIDE SEQUENCE [LARGE SCALE GENOMIC DNA]</scope>
    <source>
        <strain evidence="10">DV1</strain>
        <tissue evidence="10">Whole organism</tissue>
    </source>
</reference>
<keyword evidence="6" id="KW-0106">Calcium</keyword>
<evidence type="ECO:0000256" key="7">
    <source>
        <dbReference type="ARBA" id="ARBA00023157"/>
    </source>
</evidence>
<dbReference type="GO" id="GO:0046872">
    <property type="term" value="F:metal ion binding"/>
    <property type="evidence" value="ECO:0007669"/>
    <property type="project" value="UniProtKB-KW"/>
</dbReference>
<dbReference type="Pfam" id="PF22633">
    <property type="entry name" value="F5_F8_type_C_2"/>
    <property type="match status" value="1"/>
</dbReference>
<keyword evidence="7" id="KW-1015">Disulfide bond</keyword>